<keyword evidence="3" id="KW-1185">Reference proteome</keyword>
<accession>A0ABX1P940</accession>
<gene>
    <name evidence="2" type="ORF">DP116_16350</name>
</gene>
<feature type="transmembrane region" description="Helical" evidence="1">
    <location>
        <begin position="31"/>
        <end position="51"/>
    </location>
</feature>
<protein>
    <recommendedName>
        <fullName evidence="4">Pentapeptide repeat-containing protein</fullName>
    </recommendedName>
</protein>
<dbReference type="PANTHER" id="PTHR14136:SF17">
    <property type="entry name" value="BTB_POZ DOMAIN-CONTAINING PROTEIN KCTD9"/>
    <property type="match status" value="1"/>
</dbReference>
<name>A0ABX1P940_9CYAN</name>
<dbReference type="InterPro" id="IPR051082">
    <property type="entry name" value="Pentapeptide-BTB/POZ_domain"/>
</dbReference>
<dbReference type="Pfam" id="PF00805">
    <property type="entry name" value="Pentapeptide"/>
    <property type="match status" value="1"/>
</dbReference>
<keyword evidence="1" id="KW-0812">Transmembrane</keyword>
<dbReference type="PANTHER" id="PTHR14136">
    <property type="entry name" value="BTB_POZ DOMAIN-CONTAINING PROTEIN KCTD9"/>
    <property type="match status" value="1"/>
</dbReference>
<sequence>MRALQKTSWYASFLKFLLKKLSFSPSTRKSWFQILVTLLITIFIVGGIAWLENEQKNDKKCEHKLDFPTILCFISDSKLLNQVQNISVISAAILFFCDTFDRKKQLERQAWQLIDGAQGSETSGARRQAIEELYKEGADITGLDADGADLRGINLSGANLERASFKNAILEEANFEGANLTEANFEGANLKGANFKKAMLLHADFTRADLTAYDQKKTDLRDADLGRTIFNRAKVSEAIFGVIDSEPHLGNKTNLSGAI</sequence>
<evidence type="ECO:0000313" key="3">
    <source>
        <dbReference type="Proteomes" id="UP000718564"/>
    </source>
</evidence>
<dbReference type="EMBL" id="QMEB01000125">
    <property type="protein sequence ID" value="NMG20940.1"/>
    <property type="molecule type" value="Genomic_DNA"/>
</dbReference>
<keyword evidence="1" id="KW-0472">Membrane</keyword>
<organism evidence="2 3">
    <name type="scientific">Brasilonema bromeliae SPC951</name>
    <dbReference type="NCBI Taxonomy" id="385972"/>
    <lineage>
        <taxon>Bacteria</taxon>
        <taxon>Bacillati</taxon>
        <taxon>Cyanobacteriota</taxon>
        <taxon>Cyanophyceae</taxon>
        <taxon>Nostocales</taxon>
        <taxon>Scytonemataceae</taxon>
        <taxon>Brasilonema</taxon>
        <taxon>Bromeliae group (in: Brasilonema)</taxon>
    </lineage>
</organism>
<dbReference type="RefSeq" id="WP_169156194.1">
    <property type="nucleotide sequence ID" value="NZ_CAWPJE010000117.1"/>
</dbReference>
<evidence type="ECO:0008006" key="4">
    <source>
        <dbReference type="Google" id="ProtNLM"/>
    </source>
</evidence>
<comment type="caution">
    <text evidence="2">The sequence shown here is derived from an EMBL/GenBank/DDBJ whole genome shotgun (WGS) entry which is preliminary data.</text>
</comment>
<evidence type="ECO:0000313" key="2">
    <source>
        <dbReference type="EMBL" id="NMG20940.1"/>
    </source>
</evidence>
<dbReference type="Gene3D" id="2.160.20.80">
    <property type="entry name" value="E3 ubiquitin-protein ligase SopA"/>
    <property type="match status" value="1"/>
</dbReference>
<keyword evidence="1" id="KW-1133">Transmembrane helix</keyword>
<dbReference type="Proteomes" id="UP000718564">
    <property type="component" value="Unassembled WGS sequence"/>
</dbReference>
<dbReference type="SUPFAM" id="SSF141571">
    <property type="entry name" value="Pentapeptide repeat-like"/>
    <property type="match status" value="1"/>
</dbReference>
<dbReference type="InterPro" id="IPR001646">
    <property type="entry name" value="5peptide_repeat"/>
</dbReference>
<reference evidence="2 3" key="1">
    <citation type="submission" date="2018-06" db="EMBL/GenBank/DDBJ databases">
        <title>Comparative genomics of Brasilonema spp. strains.</title>
        <authorList>
            <person name="Alvarenga D.O."/>
            <person name="Fiore M.F."/>
            <person name="Varani A.M."/>
        </authorList>
    </citation>
    <scope>NUCLEOTIDE SEQUENCE [LARGE SCALE GENOMIC DNA]</scope>
    <source>
        <strain evidence="2 3">SPC951</strain>
    </source>
</reference>
<evidence type="ECO:0000256" key="1">
    <source>
        <dbReference type="SAM" id="Phobius"/>
    </source>
</evidence>
<proteinExistence type="predicted"/>